<reference evidence="4 5" key="1">
    <citation type="submission" date="2024-02" db="EMBL/GenBank/DDBJ databases">
        <authorList>
            <person name="Chen Y."/>
            <person name="Shah S."/>
            <person name="Dougan E. K."/>
            <person name="Thang M."/>
            <person name="Chan C."/>
        </authorList>
    </citation>
    <scope>NUCLEOTIDE SEQUENCE [LARGE SCALE GENOMIC DNA]</scope>
</reference>
<keyword evidence="3" id="KW-1133">Transmembrane helix</keyword>
<name>A0ABP0LK90_9DINO</name>
<feature type="compositionally biased region" description="Basic and acidic residues" evidence="2">
    <location>
        <begin position="40"/>
        <end position="55"/>
    </location>
</feature>
<protein>
    <submittedName>
        <fullName evidence="4">Uncharacterized protein</fullName>
    </submittedName>
</protein>
<keyword evidence="5" id="KW-1185">Reference proteome</keyword>
<feature type="compositionally biased region" description="Basic and acidic residues" evidence="2">
    <location>
        <begin position="405"/>
        <end position="419"/>
    </location>
</feature>
<feature type="region of interest" description="Disordered" evidence="2">
    <location>
        <begin position="623"/>
        <end position="644"/>
    </location>
</feature>
<gene>
    <name evidence="4" type="ORF">CCMP2556_LOCUS21139</name>
</gene>
<evidence type="ECO:0000256" key="2">
    <source>
        <dbReference type="SAM" id="MobiDB-lite"/>
    </source>
</evidence>
<feature type="compositionally biased region" description="Basic and acidic residues" evidence="2">
    <location>
        <begin position="445"/>
        <end position="496"/>
    </location>
</feature>
<feature type="region of interest" description="Disordered" evidence="2">
    <location>
        <begin position="535"/>
        <end position="567"/>
    </location>
</feature>
<organism evidence="4 5">
    <name type="scientific">Durusdinium trenchii</name>
    <dbReference type="NCBI Taxonomy" id="1381693"/>
    <lineage>
        <taxon>Eukaryota</taxon>
        <taxon>Sar</taxon>
        <taxon>Alveolata</taxon>
        <taxon>Dinophyceae</taxon>
        <taxon>Suessiales</taxon>
        <taxon>Symbiodiniaceae</taxon>
        <taxon>Durusdinium</taxon>
    </lineage>
</organism>
<evidence type="ECO:0000313" key="5">
    <source>
        <dbReference type="Proteomes" id="UP001642484"/>
    </source>
</evidence>
<accession>A0ABP0LK90</accession>
<dbReference type="Proteomes" id="UP001642484">
    <property type="component" value="Unassembled WGS sequence"/>
</dbReference>
<feature type="compositionally biased region" description="Polar residues" evidence="2">
    <location>
        <begin position="623"/>
        <end position="636"/>
    </location>
</feature>
<proteinExistence type="predicted"/>
<feature type="transmembrane region" description="Helical" evidence="3">
    <location>
        <begin position="231"/>
        <end position="252"/>
    </location>
</feature>
<keyword evidence="3" id="KW-0472">Membrane</keyword>
<keyword evidence="3" id="KW-0812">Transmembrane</keyword>
<dbReference type="PANTHER" id="PTHR18947">
    <property type="entry name" value="HOOK PROTEINS"/>
    <property type="match status" value="1"/>
</dbReference>
<sequence>MSSSTSIAPMGTGGSEGSTEAVWPAPPEEVLAATPSDTESGQRADVPADRGERRPNPLLLRLTMEDGKEKQVPVESHGNQSPWTMEPLLHDMEDLRESGFVQVTPEGLGYSIIVSQNPVESAQKKSWVSLILNGKPLKVAAVTICCFVGKLTLEYLADEFLRIAGEFLREPNKFLDKLFPNTWGSSTCKWLFCAIFSSMRDWLNVSWSSDQALGSIISWSADATLFRSGRLIILILHALGLFGIGPIVWAWGRRPDEKPLHSIAQALDKTSQSKEREWKEKLLRTDKELKDCKEKLKNREDELKVLQENENRAQKMNEELNERKQQLEKELAARKEDIINQTYALMELEDKLFKQDTEARAADRNHKKLKKDFDATATDLKHKRRSLLEVDKERERLSGALTEEEGNREKLQRELNKAKDQKRKMDRTISDLKKQKEDLEEELDEKDKELHRKSERLDSKQQECEARTEEAAQLRQQKESAEEAAQELKDKKSQVEKQRDLLEIKYARLEEKEMNARSELKDFEKRIERVEQRLAQEKNTLKEKEKTLTSEKQSLEQRVQELEPKAQKDALEKVLQRQNDELEKVRTALHHEQSTAEEHKRKIGELKGALEAERLKSQRYMQQRNIACGQGSTSRTTDPETRRWPLKTLRACRMWTG</sequence>
<evidence type="ECO:0000256" key="3">
    <source>
        <dbReference type="SAM" id="Phobius"/>
    </source>
</evidence>
<feature type="region of interest" description="Disordered" evidence="2">
    <location>
        <begin position="399"/>
        <end position="496"/>
    </location>
</feature>
<evidence type="ECO:0000313" key="4">
    <source>
        <dbReference type="EMBL" id="CAK9038737.1"/>
    </source>
</evidence>
<feature type="region of interest" description="Disordered" evidence="2">
    <location>
        <begin position="1"/>
        <end position="83"/>
    </location>
</feature>
<comment type="caution">
    <text evidence="4">The sequence shown here is derived from an EMBL/GenBank/DDBJ whole genome shotgun (WGS) entry which is preliminary data.</text>
</comment>
<feature type="compositionally biased region" description="Basic and acidic residues" evidence="2">
    <location>
        <begin position="63"/>
        <end position="72"/>
    </location>
</feature>
<dbReference type="PANTHER" id="PTHR18947:SF28">
    <property type="entry name" value="GIRDIN, ISOFORM A"/>
    <property type="match status" value="1"/>
</dbReference>
<feature type="compositionally biased region" description="Basic and acidic residues" evidence="2">
    <location>
        <begin position="426"/>
        <end position="437"/>
    </location>
</feature>
<dbReference type="EMBL" id="CAXAMN010012669">
    <property type="protein sequence ID" value="CAK9038737.1"/>
    <property type="molecule type" value="Genomic_DNA"/>
</dbReference>
<evidence type="ECO:0000256" key="1">
    <source>
        <dbReference type="SAM" id="Coils"/>
    </source>
</evidence>
<feature type="coiled-coil region" evidence="1">
    <location>
        <begin position="279"/>
        <end position="337"/>
    </location>
</feature>
<keyword evidence="1" id="KW-0175">Coiled coil</keyword>